<dbReference type="InterPro" id="IPR036188">
    <property type="entry name" value="FAD/NAD-bd_sf"/>
</dbReference>
<comment type="caution">
    <text evidence="4">The sequence shown here is derived from an EMBL/GenBank/DDBJ whole genome shotgun (WGS) entry which is preliminary data.</text>
</comment>
<name>A0A542YNG0_9MICO</name>
<feature type="domain" description="FAD-binding" evidence="3">
    <location>
        <begin position="4"/>
        <end position="78"/>
    </location>
</feature>
<dbReference type="RefSeq" id="WP_141783879.1">
    <property type="nucleotide sequence ID" value="NZ_BAAAIK010000003.1"/>
</dbReference>
<sequence>MQRISIVGGGIAGLALAAVLDPDRWRVTLLEERPDRTEAGTSLGMFPDAMRALDVIGIGAPAREAAPHLSTGEVRNTAGEAIAGLGGARVWLLPRPTLVGLLDAAVPDSVRRVTRKVTAPGDLGGHPDVVVGADGVHSALRRSVWGGSTAARRSRYVVVRGVIGGETDRLVEHWGPGAMFGTTPHSLGRLNWFAAFEAGDDVLDGGVAGALQEAREWYARFPGGVRGVLATARPDDSLAQRLWTAPPVARYVQGRVVLVGDAAHAMTPNLGRGACTSIEDAVTLGTALNRMPVGRALARYQLRRWAPTQATRCGAAAVMAVATLEQRRARLRDVALRPVRPRATAPSVVSPG</sequence>
<feature type="domain" description="FAD-binding" evidence="3">
    <location>
        <begin position="249"/>
        <end position="296"/>
    </location>
</feature>
<dbReference type="OrthoDB" id="9782160at2"/>
<keyword evidence="2" id="KW-0503">Monooxygenase</keyword>
<dbReference type="PRINTS" id="PR00420">
    <property type="entry name" value="RNGMNOXGNASE"/>
</dbReference>
<reference evidence="4 5" key="1">
    <citation type="submission" date="2019-06" db="EMBL/GenBank/DDBJ databases">
        <title>Sequencing the genomes of 1000 actinobacteria strains.</title>
        <authorList>
            <person name="Klenk H.-P."/>
        </authorList>
    </citation>
    <scope>NUCLEOTIDE SEQUENCE [LARGE SCALE GENOMIC DNA]</scope>
    <source>
        <strain evidence="4 5">DSM 12335</strain>
    </source>
</reference>
<protein>
    <submittedName>
        <fullName evidence="4">2-polyprenyl-6-methoxyphenol hydroxylase-like FAD-dependent oxidoreductase</fullName>
    </submittedName>
</protein>
<dbReference type="Pfam" id="PF01494">
    <property type="entry name" value="FAD_binding_3"/>
    <property type="match status" value="2"/>
</dbReference>
<keyword evidence="1" id="KW-0560">Oxidoreductase</keyword>
<dbReference type="SUPFAM" id="SSF51905">
    <property type="entry name" value="FAD/NAD(P)-binding domain"/>
    <property type="match status" value="1"/>
</dbReference>
<dbReference type="InterPro" id="IPR002938">
    <property type="entry name" value="FAD-bd"/>
</dbReference>
<evidence type="ECO:0000256" key="1">
    <source>
        <dbReference type="ARBA" id="ARBA00023002"/>
    </source>
</evidence>
<evidence type="ECO:0000259" key="3">
    <source>
        <dbReference type="Pfam" id="PF01494"/>
    </source>
</evidence>
<evidence type="ECO:0000313" key="5">
    <source>
        <dbReference type="Proteomes" id="UP000319516"/>
    </source>
</evidence>
<dbReference type="Proteomes" id="UP000319516">
    <property type="component" value="Unassembled WGS sequence"/>
</dbReference>
<gene>
    <name evidence="4" type="ORF">FB467_0727</name>
</gene>
<dbReference type="EMBL" id="VFOP01000001">
    <property type="protein sequence ID" value="TQL49645.1"/>
    <property type="molecule type" value="Genomic_DNA"/>
</dbReference>
<dbReference type="GO" id="GO:0071949">
    <property type="term" value="F:FAD binding"/>
    <property type="evidence" value="ECO:0007669"/>
    <property type="project" value="InterPro"/>
</dbReference>
<organism evidence="4 5">
    <name type="scientific">Ornithinicoccus hortensis</name>
    <dbReference type="NCBI Taxonomy" id="82346"/>
    <lineage>
        <taxon>Bacteria</taxon>
        <taxon>Bacillati</taxon>
        <taxon>Actinomycetota</taxon>
        <taxon>Actinomycetes</taxon>
        <taxon>Micrococcales</taxon>
        <taxon>Intrasporangiaceae</taxon>
        <taxon>Ornithinicoccus</taxon>
    </lineage>
</organism>
<dbReference type="Gene3D" id="3.50.50.60">
    <property type="entry name" value="FAD/NAD(P)-binding domain"/>
    <property type="match status" value="1"/>
</dbReference>
<accession>A0A542YNG0</accession>
<evidence type="ECO:0000256" key="2">
    <source>
        <dbReference type="ARBA" id="ARBA00023033"/>
    </source>
</evidence>
<proteinExistence type="predicted"/>
<dbReference type="InterPro" id="IPR050493">
    <property type="entry name" value="FAD-dep_Monooxygenase_BioMet"/>
</dbReference>
<dbReference type="PANTHER" id="PTHR13789:SF309">
    <property type="entry name" value="PUTATIVE (AFU_ORTHOLOGUE AFUA_6G14510)-RELATED"/>
    <property type="match status" value="1"/>
</dbReference>
<evidence type="ECO:0000313" key="4">
    <source>
        <dbReference type="EMBL" id="TQL49645.1"/>
    </source>
</evidence>
<dbReference type="AlphaFoldDB" id="A0A542YNG0"/>
<dbReference type="GO" id="GO:0004497">
    <property type="term" value="F:monooxygenase activity"/>
    <property type="evidence" value="ECO:0007669"/>
    <property type="project" value="UniProtKB-KW"/>
</dbReference>
<dbReference type="PANTHER" id="PTHR13789">
    <property type="entry name" value="MONOOXYGENASE"/>
    <property type="match status" value="1"/>
</dbReference>
<keyword evidence="5" id="KW-1185">Reference proteome</keyword>